<gene>
    <name evidence="7" type="ORF">EDD61_11125</name>
</gene>
<dbReference type="SMART" id="SM00490">
    <property type="entry name" value="HELICc"/>
    <property type="match status" value="1"/>
</dbReference>
<dbReference type="Pfam" id="PF08455">
    <property type="entry name" value="SNF2_assoc"/>
    <property type="match status" value="1"/>
</dbReference>
<evidence type="ECO:0000313" key="8">
    <source>
        <dbReference type="Proteomes" id="UP000295773"/>
    </source>
</evidence>
<dbReference type="InterPro" id="IPR014001">
    <property type="entry name" value="Helicase_ATP-bd"/>
</dbReference>
<sequence>MQITKEEIKRVVSNVQNYTLAKKYLKAADIESMVVLCDASGQYHVDAHINQDVYSNHITITIDENYHVTAYECSCPFCTQESGCAHVGEVLMIISIMEPCMFPYHFQRQKFLLRYQEYQQTRNNEEEQKQQNSLLQRYEERKARRLREYEEYRRQLELEQRKRLMEKAHEWLDEQWHKDQQFPILQGHQDIHLYVQLENIGSEYGSHLRDCYISLKIGKGRKRMYIVKRIQEFLEAIAHEEYISYGKELAFTHTMEQFDVTSQELIQLLKDNMSDHLYYYSGREMRIQEEKLDAFYDKMLDIPREFRDFNLVEEKGKMCIEILPKDEDYQIVLLSPKRNMILGKEHVYKIKEKTLIRKTMNHYSVSLLKQLLEEDFWIGKNDIRRFQGHIIKQCKGYLTVKNKECLPVYMEEDYIQLFADMDEQGLISIRIKAHMPDGTIVNGFDDTVKEQLLHVQLVCECVQAYAQTIDYDGHVAYLSQQQDTTLVFLQEGLPYLSRYCDIFVSDALKSINEPMAMHVSVGIGMSNDLLQIDIASVDVTADELYDILRAYRKRRKYYRLMDGRLLSLEGKELEETNALLDDLAIDLKDIKKGSVQMPAYRSFHMEDVLQQDHDVDITAKQSYVDYLSQYHKKDIKLADIASRYEHVLRDYQKEGVKWMQTLHHYHFGGILADDMGLGKTLQVIALLETMKQEGQVSLIVTPSSLVLNWEDELQKFQADLRVQCIMGNAKERCMQIASFSQYDVLITSYDYLKRDITQYETIHFYYLVLDEAQFIKNQKTKNAECVKQLKAVHRLALSGTPIENTLAELWSIFDFLMPGYLFNYHYFQTHFEKNIVQNHDEQTQMKLKKMVEPFILRRTKSKVLKELPDKIEHTLMIPFEDTEKKLYLANLSQVNQALSKHLQMERPDKFAILAMLTRLRQICCEPRILYENITTASSKLLYCLDLLETLRENHQRVLLFSSFTSVLDILEEELIKRRFSYLKLTGNNTKQQRRDMVQQFQNGLTDVFLISLKAGGTGLNLTAASAVIHFDPWWNVSAQNQATDRAYRIGQNQNVQVYKLIMKDSIEEKIQTLQKMKKDLSDHFVEENEGSIYHMSYDEIVSLFDME</sequence>
<keyword evidence="3" id="KW-0175">Coiled coil</keyword>
<dbReference type="PROSITE" id="PS50966">
    <property type="entry name" value="ZF_SWIM"/>
    <property type="match status" value="1"/>
</dbReference>
<dbReference type="InterPro" id="IPR001650">
    <property type="entry name" value="Helicase_C-like"/>
</dbReference>
<organism evidence="7 8">
    <name type="scientific">Longicatena caecimuris</name>
    <dbReference type="NCBI Taxonomy" id="1796635"/>
    <lineage>
        <taxon>Bacteria</taxon>
        <taxon>Bacillati</taxon>
        <taxon>Bacillota</taxon>
        <taxon>Erysipelotrichia</taxon>
        <taxon>Erysipelotrichales</taxon>
        <taxon>Erysipelotrichaceae</taxon>
        <taxon>Longicatena</taxon>
    </lineage>
</organism>
<dbReference type="InterPro" id="IPR013663">
    <property type="entry name" value="Helicase_SWF/SNF/SWI_bac"/>
</dbReference>
<keyword evidence="2" id="KW-0862">Zinc</keyword>
<dbReference type="FunFam" id="3.40.50.10810:FF:000054">
    <property type="entry name" value="Helicase, Snf2 family"/>
    <property type="match status" value="1"/>
</dbReference>
<dbReference type="InterPro" id="IPR049730">
    <property type="entry name" value="SNF2/RAD54-like_C"/>
</dbReference>
<evidence type="ECO:0000256" key="3">
    <source>
        <dbReference type="SAM" id="Coils"/>
    </source>
</evidence>
<dbReference type="GO" id="GO:0008270">
    <property type="term" value="F:zinc ion binding"/>
    <property type="evidence" value="ECO:0007669"/>
    <property type="project" value="UniProtKB-KW"/>
</dbReference>
<dbReference type="InterPro" id="IPR000330">
    <property type="entry name" value="SNF2_N"/>
</dbReference>
<dbReference type="Gene3D" id="3.40.50.10810">
    <property type="entry name" value="Tandem AAA-ATPase domain"/>
    <property type="match status" value="1"/>
</dbReference>
<keyword evidence="8" id="KW-1185">Reference proteome</keyword>
<dbReference type="InterPro" id="IPR007527">
    <property type="entry name" value="Znf_SWIM"/>
</dbReference>
<evidence type="ECO:0000256" key="2">
    <source>
        <dbReference type="PROSITE-ProRule" id="PRU00325"/>
    </source>
</evidence>
<name>A0A4R3TDK1_9FIRM</name>
<dbReference type="Pfam" id="PF00176">
    <property type="entry name" value="SNF2-rel_dom"/>
    <property type="match status" value="1"/>
</dbReference>
<feature type="domain" description="Helicase C-terminal" evidence="6">
    <location>
        <begin position="942"/>
        <end position="1096"/>
    </location>
</feature>
<keyword evidence="2" id="KW-0863">Zinc-finger</keyword>
<evidence type="ECO:0000259" key="4">
    <source>
        <dbReference type="PROSITE" id="PS50966"/>
    </source>
</evidence>
<dbReference type="InterPro" id="IPR027417">
    <property type="entry name" value="P-loop_NTPase"/>
</dbReference>
<evidence type="ECO:0000259" key="6">
    <source>
        <dbReference type="PROSITE" id="PS51194"/>
    </source>
</evidence>
<keyword evidence="2" id="KW-0479">Metal-binding</keyword>
<dbReference type="SUPFAM" id="SSF52540">
    <property type="entry name" value="P-loop containing nucleoside triphosphate hydrolases"/>
    <property type="match status" value="2"/>
</dbReference>
<dbReference type="GO" id="GO:0005524">
    <property type="term" value="F:ATP binding"/>
    <property type="evidence" value="ECO:0007669"/>
    <property type="project" value="InterPro"/>
</dbReference>
<dbReference type="PROSITE" id="PS51194">
    <property type="entry name" value="HELICASE_CTER"/>
    <property type="match status" value="1"/>
</dbReference>
<dbReference type="Gene3D" id="3.40.50.300">
    <property type="entry name" value="P-loop containing nucleotide triphosphate hydrolases"/>
    <property type="match status" value="1"/>
</dbReference>
<proteinExistence type="predicted"/>
<dbReference type="AlphaFoldDB" id="A0A4R3TDK1"/>
<comment type="caution">
    <text evidence="7">The sequence shown here is derived from an EMBL/GenBank/DDBJ whole genome shotgun (WGS) entry which is preliminary data.</text>
</comment>
<feature type="domain" description="SWIM-type" evidence="4">
    <location>
        <begin position="58"/>
        <end position="95"/>
    </location>
</feature>
<evidence type="ECO:0000259" key="5">
    <source>
        <dbReference type="PROSITE" id="PS51192"/>
    </source>
</evidence>
<dbReference type="GO" id="GO:0016787">
    <property type="term" value="F:hydrolase activity"/>
    <property type="evidence" value="ECO:0007669"/>
    <property type="project" value="UniProtKB-KW"/>
</dbReference>
<keyword evidence="7" id="KW-0347">Helicase</keyword>
<reference evidence="7 8" key="1">
    <citation type="submission" date="2019-03" db="EMBL/GenBank/DDBJ databases">
        <title>Genomic Encyclopedia of Type Strains, Phase IV (KMG-IV): sequencing the most valuable type-strain genomes for metagenomic binning, comparative biology and taxonomic classification.</title>
        <authorList>
            <person name="Goeker M."/>
        </authorList>
    </citation>
    <scope>NUCLEOTIDE SEQUENCE [LARGE SCALE GENOMIC DNA]</scope>
    <source>
        <strain evidence="7 8">DSM 29481</strain>
    </source>
</reference>
<dbReference type="CDD" id="cd18012">
    <property type="entry name" value="DEXQc_arch_SWI2_SNF2"/>
    <property type="match status" value="1"/>
</dbReference>
<feature type="domain" description="Helicase ATP-binding" evidence="5">
    <location>
        <begin position="660"/>
        <end position="819"/>
    </location>
</feature>
<dbReference type="CDD" id="cd18793">
    <property type="entry name" value="SF2_C_SNF"/>
    <property type="match status" value="1"/>
</dbReference>
<evidence type="ECO:0000313" key="7">
    <source>
        <dbReference type="EMBL" id="TCU59097.1"/>
    </source>
</evidence>
<accession>A0A4R3TDK1</accession>
<dbReference type="Pfam" id="PF00271">
    <property type="entry name" value="Helicase_C"/>
    <property type="match status" value="1"/>
</dbReference>
<keyword evidence="1" id="KW-0378">Hydrolase</keyword>
<protein>
    <submittedName>
        <fullName evidence="7">SNF2 family DNA or RNA helicase</fullName>
    </submittedName>
</protein>
<dbReference type="PANTHER" id="PTHR10799">
    <property type="entry name" value="SNF2/RAD54 HELICASE FAMILY"/>
    <property type="match status" value="1"/>
</dbReference>
<dbReference type="PROSITE" id="PS51192">
    <property type="entry name" value="HELICASE_ATP_BIND_1"/>
    <property type="match status" value="1"/>
</dbReference>
<dbReference type="RefSeq" id="WP_132224893.1">
    <property type="nucleotide sequence ID" value="NZ_JANKBG010000011.1"/>
</dbReference>
<dbReference type="SMART" id="SM00487">
    <property type="entry name" value="DEXDc"/>
    <property type="match status" value="1"/>
</dbReference>
<dbReference type="InterPro" id="IPR038718">
    <property type="entry name" value="SNF2-like_sf"/>
</dbReference>
<dbReference type="GO" id="GO:0004386">
    <property type="term" value="F:helicase activity"/>
    <property type="evidence" value="ECO:0007669"/>
    <property type="project" value="UniProtKB-KW"/>
</dbReference>
<dbReference type="EMBL" id="SMBP01000011">
    <property type="protein sequence ID" value="TCU59097.1"/>
    <property type="molecule type" value="Genomic_DNA"/>
</dbReference>
<dbReference type="Proteomes" id="UP000295773">
    <property type="component" value="Unassembled WGS sequence"/>
</dbReference>
<keyword evidence="7" id="KW-0547">Nucleotide-binding</keyword>
<evidence type="ECO:0000256" key="1">
    <source>
        <dbReference type="ARBA" id="ARBA00022801"/>
    </source>
</evidence>
<feature type="coiled-coil region" evidence="3">
    <location>
        <begin position="108"/>
        <end position="162"/>
    </location>
</feature>
<keyword evidence="7" id="KW-0067">ATP-binding</keyword>